<evidence type="ECO:0000313" key="3">
    <source>
        <dbReference type="WBParaSite" id="Minc3s01480g24159"/>
    </source>
</evidence>
<dbReference type="Gene3D" id="1.10.357.40">
    <property type="entry name" value="YbiA-like"/>
    <property type="match status" value="1"/>
</dbReference>
<dbReference type="Pfam" id="PF08719">
    <property type="entry name" value="NADAR"/>
    <property type="match status" value="1"/>
</dbReference>
<organism evidence="2 3">
    <name type="scientific">Meloidogyne incognita</name>
    <name type="common">Southern root-knot nematode worm</name>
    <name type="synonym">Oxyuris incognita</name>
    <dbReference type="NCBI Taxonomy" id="6306"/>
    <lineage>
        <taxon>Eukaryota</taxon>
        <taxon>Metazoa</taxon>
        <taxon>Ecdysozoa</taxon>
        <taxon>Nematoda</taxon>
        <taxon>Chromadorea</taxon>
        <taxon>Rhabditida</taxon>
        <taxon>Tylenchina</taxon>
        <taxon>Tylenchomorpha</taxon>
        <taxon>Tylenchoidea</taxon>
        <taxon>Meloidogynidae</taxon>
        <taxon>Meloidogyninae</taxon>
        <taxon>Meloidogyne</taxon>
        <taxon>Meloidogyne incognita group</taxon>
    </lineage>
</organism>
<dbReference type="Proteomes" id="UP000887563">
    <property type="component" value="Unplaced"/>
</dbReference>
<name>A0A914MBU3_MELIC</name>
<dbReference type="InterPro" id="IPR037238">
    <property type="entry name" value="YbiA-like_sf"/>
</dbReference>
<proteinExistence type="predicted"/>
<sequence>MADNLELATVMVEKLAINSNSIKTTPLINLLCDFNGGCVPEMLNCEIRNNYSENLQFIKSLTSMSLEDVKKAGVGQKEFNESSVTPGKRCLITNHLKNRFIEVYPKNFTEMGSDRMFALRGYLSITIRINMISDVNLETTSLMLERLNLKHEQNSLPPEEIIGAQNQNIFIFNSHRCGFDNRFITTFTLLGRSFSSIEQYFIWQKARFFMDLELAAEVLMLNNPLAIRRIGTRVMYTGLWAKFTQNVQLFNQLRATGDGLITHASASNLHWSNGLSHKSPCLNDPSIWEGENKLGELLMELRTEINKSIF</sequence>
<dbReference type="WBParaSite" id="Minc3s01480g24159">
    <property type="protein sequence ID" value="Minc3s01480g24159"/>
    <property type="gene ID" value="Minc3s01480g24159"/>
</dbReference>
<dbReference type="CDD" id="cd15457">
    <property type="entry name" value="NADAR"/>
    <property type="match status" value="1"/>
</dbReference>
<dbReference type="AlphaFoldDB" id="A0A914MBU3"/>
<reference evidence="3" key="1">
    <citation type="submission" date="2022-11" db="UniProtKB">
        <authorList>
            <consortium name="WormBaseParasite"/>
        </authorList>
    </citation>
    <scope>IDENTIFICATION</scope>
</reference>
<feature type="domain" description="NADAR" evidence="1">
    <location>
        <begin position="171"/>
        <end position="305"/>
    </location>
</feature>
<keyword evidence="2" id="KW-1185">Reference proteome</keyword>
<dbReference type="SUPFAM" id="SSF143990">
    <property type="entry name" value="YbiA-like"/>
    <property type="match status" value="1"/>
</dbReference>
<dbReference type="InterPro" id="IPR012816">
    <property type="entry name" value="NADAR"/>
</dbReference>
<evidence type="ECO:0000259" key="1">
    <source>
        <dbReference type="Pfam" id="PF08719"/>
    </source>
</evidence>
<evidence type="ECO:0000313" key="2">
    <source>
        <dbReference type="Proteomes" id="UP000887563"/>
    </source>
</evidence>
<protein>
    <submittedName>
        <fullName evidence="3">NADAR domain-containing protein</fullName>
    </submittedName>
</protein>
<accession>A0A914MBU3</accession>